<evidence type="ECO:0000256" key="5">
    <source>
        <dbReference type="ARBA" id="ARBA00040603"/>
    </source>
</evidence>
<dbReference type="SUPFAM" id="SSF51735">
    <property type="entry name" value="NAD(P)-binding Rossmann-fold domains"/>
    <property type="match status" value="1"/>
</dbReference>
<evidence type="ECO:0000256" key="10">
    <source>
        <dbReference type="ARBA" id="ARBA00049233"/>
    </source>
</evidence>
<protein>
    <recommendedName>
        <fullName evidence="5">Trans-1,2-dihydrobenzene-1,2-diol dehydrogenase</fullName>
        <ecNumber evidence="4">1.1.1.179</ecNumber>
        <ecNumber evidence="3">1.3.1.20</ecNumber>
    </recommendedName>
    <alternativeName>
        <fullName evidence="8">D-xylose 1-dehydrogenase</fullName>
    </alternativeName>
    <alternativeName>
        <fullName evidence="7">D-xylose-NADP dehydrogenase</fullName>
    </alternativeName>
    <alternativeName>
        <fullName evidence="6">Dimeric dihydrodiol dehydrogenase</fullName>
    </alternativeName>
</protein>
<evidence type="ECO:0000313" key="12">
    <source>
        <dbReference type="Ensembl" id="ENSSLUP00000017512.1"/>
    </source>
</evidence>
<dbReference type="PANTHER" id="PTHR22604:SF105">
    <property type="entry name" value="TRANS-1,2-DIHYDROBENZENE-1,2-DIOL DEHYDROGENASE"/>
    <property type="match status" value="1"/>
</dbReference>
<organism evidence="12 13">
    <name type="scientific">Sander lucioperca</name>
    <name type="common">Pike-perch</name>
    <name type="synonym">Perca lucioperca</name>
    <dbReference type="NCBI Taxonomy" id="283035"/>
    <lineage>
        <taxon>Eukaryota</taxon>
        <taxon>Metazoa</taxon>
        <taxon>Chordata</taxon>
        <taxon>Craniata</taxon>
        <taxon>Vertebrata</taxon>
        <taxon>Euteleostomi</taxon>
        <taxon>Actinopterygii</taxon>
        <taxon>Neopterygii</taxon>
        <taxon>Teleostei</taxon>
        <taxon>Neoteleostei</taxon>
        <taxon>Acanthomorphata</taxon>
        <taxon>Eupercaria</taxon>
        <taxon>Perciformes</taxon>
        <taxon>Percoidei</taxon>
        <taxon>Percidae</taxon>
        <taxon>Luciopercinae</taxon>
        <taxon>Sander</taxon>
    </lineage>
</organism>
<evidence type="ECO:0000313" key="13">
    <source>
        <dbReference type="Proteomes" id="UP000694568"/>
    </source>
</evidence>
<dbReference type="GO" id="GO:0000166">
    <property type="term" value="F:nucleotide binding"/>
    <property type="evidence" value="ECO:0007669"/>
    <property type="project" value="InterPro"/>
</dbReference>
<reference evidence="12" key="2">
    <citation type="submission" date="2025-09" db="UniProtKB">
        <authorList>
            <consortium name="Ensembl"/>
        </authorList>
    </citation>
    <scope>IDENTIFICATION</scope>
</reference>
<name>A0A8C9XYG2_SANLU</name>
<keyword evidence="2" id="KW-0560">Oxidoreductase</keyword>
<evidence type="ECO:0000256" key="8">
    <source>
        <dbReference type="ARBA" id="ARBA00043025"/>
    </source>
</evidence>
<dbReference type="EC" id="1.1.1.179" evidence="4"/>
<reference evidence="12" key="1">
    <citation type="submission" date="2025-08" db="UniProtKB">
        <authorList>
            <consortium name="Ensembl"/>
        </authorList>
    </citation>
    <scope>IDENTIFICATION</scope>
</reference>
<proteinExistence type="inferred from homology"/>
<evidence type="ECO:0000256" key="2">
    <source>
        <dbReference type="ARBA" id="ARBA00023002"/>
    </source>
</evidence>
<evidence type="ECO:0000256" key="4">
    <source>
        <dbReference type="ARBA" id="ARBA00038984"/>
    </source>
</evidence>
<comment type="catalytic activity">
    <reaction evidence="10">
        <text>D-xylose + NADP(+) = D-xylono-1,5-lactone + NADPH + H(+)</text>
        <dbReference type="Rhea" id="RHEA:22000"/>
        <dbReference type="ChEBI" id="CHEBI:15378"/>
        <dbReference type="ChEBI" id="CHEBI:15867"/>
        <dbReference type="ChEBI" id="CHEBI:53455"/>
        <dbReference type="ChEBI" id="CHEBI:57783"/>
        <dbReference type="ChEBI" id="CHEBI:58349"/>
        <dbReference type="EC" id="1.1.1.179"/>
    </reaction>
</comment>
<evidence type="ECO:0000256" key="7">
    <source>
        <dbReference type="ARBA" id="ARBA00042988"/>
    </source>
</evidence>
<evidence type="ECO:0000256" key="6">
    <source>
        <dbReference type="ARBA" id="ARBA00042926"/>
    </source>
</evidence>
<dbReference type="InterPro" id="IPR000683">
    <property type="entry name" value="Gfo/Idh/MocA-like_OxRdtase_N"/>
</dbReference>
<dbReference type="GO" id="GO:0047837">
    <property type="term" value="F:D-xylose 1-dehydrogenase (NADP+) activity"/>
    <property type="evidence" value="ECO:0007669"/>
    <property type="project" value="UniProtKB-EC"/>
</dbReference>
<keyword evidence="13" id="KW-1185">Reference proteome</keyword>
<dbReference type="EC" id="1.3.1.20" evidence="3"/>
<dbReference type="Pfam" id="PF01408">
    <property type="entry name" value="GFO_IDH_MocA"/>
    <property type="match status" value="1"/>
</dbReference>
<evidence type="ECO:0000256" key="9">
    <source>
        <dbReference type="ARBA" id="ARBA00047423"/>
    </source>
</evidence>
<dbReference type="Proteomes" id="UP000694568">
    <property type="component" value="Unplaced"/>
</dbReference>
<dbReference type="InterPro" id="IPR036291">
    <property type="entry name" value="NAD(P)-bd_dom_sf"/>
</dbReference>
<sequence>SGLEWGLEWELSGMRRSVIASRSLERAKEFANRHGIPKAYGSYEELANDPDVGEELLGVLHTEHWCVGLLFLKAGKNVLCEKPFAMNSGQVKDLVAAAKKMEAIWSRCFPVHAELVKTAYFGSPQLHIPRSVKELGGGALLDIRVYCLQHESVITDKDPYPLHLMILHFFAFDELSDWINPKMHFLFPLQVLGPMHCPTTLLVNDKEIGYPLPEPLNFTNSTGLCCEAVLIILLKSSSSAGFEESPRMPLADSVGVAFSQDSQ</sequence>
<feature type="domain" description="Gfo/Idh/MocA-like oxidoreductase N-terminal" evidence="11">
    <location>
        <begin position="18"/>
        <end position="104"/>
    </location>
</feature>
<dbReference type="AlphaFoldDB" id="A0A8C9XYG2"/>
<dbReference type="PANTHER" id="PTHR22604">
    <property type="entry name" value="OXIDOREDUCTASES"/>
    <property type="match status" value="1"/>
</dbReference>
<dbReference type="InterPro" id="IPR050984">
    <property type="entry name" value="Gfo/Idh/MocA_domain"/>
</dbReference>
<evidence type="ECO:0000256" key="1">
    <source>
        <dbReference type="ARBA" id="ARBA00010928"/>
    </source>
</evidence>
<dbReference type="Ensembl" id="ENSSLUT00000018078.1">
    <property type="protein sequence ID" value="ENSSLUP00000017512.1"/>
    <property type="gene ID" value="ENSSLUG00000008196.1"/>
</dbReference>
<evidence type="ECO:0000256" key="3">
    <source>
        <dbReference type="ARBA" id="ARBA00038853"/>
    </source>
</evidence>
<dbReference type="GeneTree" id="ENSGT00390000007946"/>
<comment type="catalytic activity">
    <reaction evidence="9">
        <text>(1R,2R)-1,2-dihydrobenzene-1,2-diol + NADP(+) = catechol + NADPH + H(+)</text>
        <dbReference type="Rhea" id="RHEA:16729"/>
        <dbReference type="ChEBI" id="CHEBI:10702"/>
        <dbReference type="ChEBI" id="CHEBI:15378"/>
        <dbReference type="ChEBI" id="CHEBI:18135"/>
        <dbReference type="ChEBI" id="CHEBI:57783"/>
        <dbReference type="ChEBI" id="CHEBI:58349"/>
        <dbReference type="EC" id="1.3.1.20"/>
    </reaction>
</comment>
<accession>A0A8C9XYG2</accession>
<dbReference type="Gene3D" id="3.40.50.720">
    <property type="entry name" value="NAD(P)-binding Rossmann-like Domain"/>
    <property type="match status" value="1"/>
</dbReference>
<evidence type="ECO:0000259" key="11">
    <source>
        <dbReference type="Pfam" id="PF01408"/>
    </source>
</evidence>
<comment type="similarity">
    <text evidence="1">Belongs to the Gfo/Idh/MocA family.</text>
</comment>
<dbReference type="GO" id="GO:0047115">
    <property type="term" value="F:trans-1,2-dihydrobenzene-1,2-diol dehydrogenase activity"/>
    <property type="evidence" value="ECO:0007669"/>
    <property type="project" value="UniProtKB-EC"/>
</dbReference>